<accession>A0AC61R9Q2</accession>
<comment type="caution">
    <text evidence="1">The sequence shown here is derived from an EMBL/GenBank/DDBJ whole genome shotgun (WGS) entry which is preliminary data.</text>
</comment>
<protein>
    <submittedName>
        <fullName evidence="1">Uncharacterized protein</fullName>
    </submittedName>
</protein>
<dbReference type="EMBL" id="SRYG01000007">
    <property type="protein sequence ID" value="TGY66345.1"/>
    <property type="molecule type" value="Genomic_DNA"/>
</dbReference>
<name>A0AC61R9Q2_9FIRM</name>
<organism evidence="1 2">
    <name type="scientific">Dubosiella muris</name>
    <dbReference type="NCBI Taxonomy" id="3038133"/>
    <lineage>
        <taxon>Bacteria</taxon>
        <taxon>Bacillati</taxon>
        <taxon>Bacillota</taxon>
        <taxon>Erysipelotrichia</taxon>
        <taxon>Erysipelotrichales</taxon>
        <taxon>Erysipelotrichaceae</taxon>
        <taxon>Dubosiella</taxon>
    </lineage>
</organism>
<evidence type="ECO:0000313" key="1">
    <source>
        <dbReference type="EMBL" id="TGY66345.1"/>
    </source>
</evidence>
<sequence length="480" mass="54185">MLKIADGFCDHMLLQRQHPILVWGTGEPGESVTVQLANQVGKTLVDATGSWTLSLPPMEAGRQLTLTLFGADTTIQIDDVAIGDLYLAAGQSNMEFALGSEDHYEQARKAADGKDFRWMGVPQVEYEGDGRDEPLAWRVLNAQNVQDVSAVALYALLEIATHTDVPLGVIGCYKGGTSASCWIRKQTLMEDPELRQAFYEPYWDGLETQSEAEEDACRAAYQNELETYQRAVADYQRAYPERSLSQLKHELGHTPWPGPKGKKDFGRPGGLRDTMLRQVLNRPFKAVWWYQGEEDAKSAWQYEHLLGTLIDEWRHTLGANVPFFLVQLPGYKEETYVETWPILRQAQAMQALAKPNVDLICTLDQGDSYNIHPTNKQVVGTRLGQLVSRVFYDPALRALYPKLRLWRHGEENVELVFENIDQGSIRLCVDDQTIEAPIREGIARVAGKAHTISYAWQNDPECLTWNALGLPMFPFQIEIE</sequence>
<dbReference type="Proteomes" id="UP000308836">
    <property type="component" value="Unassembled WGS sequence"/>
</dbReference>
<keyword evidence="2" id="KW-1185">Reference proteome</keyword>
<evidence type="ECO:0000313" key="2">
    <source>
        <dbReference type="Proteomes" id="UP000308836"/>
    </source>
</evidence>
<gene>
    <name evidence="1" type="ORF">E5336_04600</name>
</gene>
<reference evidence="1" key="1">
    <citation type="submission" date="2019-04" db="EMBL/GenBank/DDBJ databases">
        <title>Microbes associate with the intestines of laboratory mice.</title>
        <authorList>
            <person name="Navarre W."/>
            <person name="Wong E."/>
            <person name="Huang K."/>
            <person name="Tropini C."/>
            <person name="Ng K."/>
            <person name="Yu B."/>
        </authorList>
    </citation>
    <scope>NUCLEOTIDE SEQUENCE</scope>
    <source>
        <strain evidence="1">NM09_H32</strain>
    </source>
</reference>
<proteinExistence type="predicted"/>